<sequence>MKKFKTALSTISMLLLFLMLLSMPALAQTSDSDSLNGYARPPRRPPHRLSACTAQFDKNFVNLDCLSTDNFEKATL</sequence>
<keyword evidence="1" id="KW-0732">Signal</keyword>
<proteinExistence type="predicted"/>
<organism evidence="2 3">
    <name type="scientific">Eubacterium limosum</name>
    <dbReference type="NCBI Taxonomy" id="1736"/>
    <lineage>
        <taxon>Bacteria</taxon>
        <taxon>Bacillati</taxon>
        <taxon>Bacillota</taxon>
        <taxon>Clostridia</taxon>
        <taxon>Eubacteriales</taxon>
        <taxon>Eubacteriaceae</taxon>
        <taxon>Eubacterium</taxon>
    </lineage>
</organism>
<protein>
    <submittedName>
        <fullName evidence="2">Uncharacterized protein</fullName>
    </submittedName>
</protein>
<evidence type="ECO:0000313" key="3">
    <source>
        <dbReference type="Proteomes" id="UP001215087"/>
    </source>
</evidence>
<keyword evidence="3" id="KW-1185">Reference proteome</keyword>
<reference evidence="2 3" key="1">
    <citation type="submission" date="2023-02" db="EMBL/GenBank/DDBJ databases">
        <title>Comparative genome analysis of Eubacterium limosum species.</title>
        <authorList>
            <person name="Bak J.E."/>
        </authorList>
    </citation>
    <scope>NUCLEOTIDE SEQUENCE [LARGE SCALE GENOMIC DNA]</scope>
    <source>
        <strain evidence="2 3">KGMB01548</strain>
    </source>
</reference>
<dbReference type="Proteomes" id="UP001215087">
    <property type="component" value="Unassembled WGS sequence"/>
</dbReference>
<feature type="chain" id="PRO_5047058140" evidence="1">
    <location>
        <begin position="28"/>
        <end position="76"/>
    </location>
</feature>
<dbReference type="EMBL" id="JAQSVD010000009">
    <property type="protein sequence ID" value="MDE1471736.1"/>
    <property type="molecule type" value="Genomic_DNA"/>
</dbReference>
<gene>
    <name evidence="2" type="ORF">PTZ04_15875</name>
</gene>
<name>A0ABT5US06_EUBLI</name>
<evidence type="ECO:0000313" key="2">
    <source>
        <dbReference type="EMBL" id="MDE1471736.1"/>
    </source>
</evidence>
<dbReference type="RefSeq" id="WP_227206598.1">
    <property type="nucleotide sequence ID" value="NZ_JAJCLO010000005.1"/>
</dbReference>
<comment type="caution">
    <text evidence="2">The sequence shown here is derived from an EMBL/GenBank/DDBJ whole genome shotgun (WGS) entry which is preliminary data.</text>
</comment>
<feature type="signal peptide" evidence="1">
    <location>
        <begin position="1"/>
        <end position="27"/>
    </location>
</feature>
<accession>A0ABT5US06</accession>
<evidence type="ECO:0000256" key="1">
    <source>
        <dbReference type="SAM" id="SignalP"/>
    </source>
</evidence>